<feature type="region of interest" description="Disordered" evidence="1">
    <location>
        <begin position="1"/>
        <end position="23"/>
    </location>
</feature>
<keyword evidence="3" id="KW-1185">Reference proteome</keyword>
<organism evidence="2 3">
    <name type="scientific">Lates japonicus</name>
    <name type="common">Japanese lates</name>
    <dbReference type="NCBI Taxonomy" id="270547"/>
    <lineage>
        <taxon>Eukaryota</taxon>
        <taxon>Metazoa</taxon>
        <taxon>Chordata</taxon>
        <taxon>Craniata</taxon>
        <taxon>Vertebrata</taxon>
        <taxon>Euteleostomi</taxon>
        <taxon>Actinopterygii</taxon>
        <taxon>Neopterygii</taxon>
        <taxon>Teleostei</taxon>
        <taxon>Neoteleostei</taxon>
        <taxon>Acanthomorphata</taxon>
        <taxon>Carangaria</taxon>
        <taxon>Carangaria incertae sedis</taxon>
        <taxon>Centropomidae</taxon>
        <taxon>Lates</taxon>
    </lineage>
</organism>
<accession>A0AAD3NBN9</accession>
<sequence length="167" mass="18243">MPALPRPANPHAHTNTHNTPLLPTCHQPLPAPFNVELTEAATAKITRDGLIVTVKANARSQKEPTKPPFPLNCQVDLKIGVKDKSLVSLSHNVKCNSDTVKGKFVSGLGNIIISFLNWYYGGILMPLPEGLDFSQGEIEYYDGYLVIGGDLSMTQAAREKMMRRTGS</sequence>
<evidence type="ECO:0000256" key="1">
    <source>
        <dbReference type="SAM" id="MobiDB-lite"/>
    </source>
</evidence>
<name>A0AAD3NBN9_LATJO</name>
<gene>
    <name evidence="2" type="ORF">AKAME5_001970400</name>
</gene>
<evidence type="ECO:0000313" key="2">
    <source>
        <dbReference type="EMBL" id="GLD68391.1"/>
    </source>
</evidence>
<feature type="compositionally biased region" description="Polar residues" evidence="1">
    <location>
        <begin position="12"/>
        <end position="21"/>
    </location>
</feature>
<protein>
    <submittedName>
        <fullName evidence="2">Phospholipid transfer protein-like protein</fullName>
    </submittedName>
</protein>
<dbReference type="InterPro" id="IPR017943">
    <property type="entry name" value="Bactericidal_perm-incr_a/b_dom"/>
</dbReference>
<evidence type="ECO:0000313" key="3">
    <source>
        <dbReference type="Proteomes" id="UP001279410"/>
    </source>
</evidence>
<proteinExistence type="predicted"/>
<reference evidence="2" key="1">
    <citation type="submission" date="2022-08" db="EMBL/GenBank/DDBJ databases">
        <title>Genome sequencing of akame (Lates japonicus).</title>
        <authorList>
            <person name="Hashiguchi Y."/>
            <person name="Takahashi H."/>
        </authorList>
    </citation>
    <scope>NUCLEOTIDE SEQUENCE</scope>
    <source>
        <strain evidence="2">Kochi</strain>
    </source>
</reference>
<comment type="caution">
    <text evidence="2">The sequence shown here is derived from an EMBL/GenBank/DDBJ whole genome shotgun (WGS) entry which is preliminary data.</text>
</comment>
<dbReference type="AlphaFoldDB" id="A0AAD3NBN9"/>
<dbReference type="Proteomes" id="UP001279410">
    <property type="component" value="Unassembled WGS sequence"/>
</dbReference>
<dbReference type="EMBL" id="BRZM01000133">
    <property type="protein sequence ID" value="GLD68391.1"/>
    <property type="molecule type" value="Genomic_DNA"/>
</dbReference>
<dbReference type="GO" id="GO:0008289">
    <property type="term" value="F:lipid binding"/>
    <property type="evidence" value="ECO:0007669"/>
    <property type="project" value="InterPro"/>
</dbReference>
<dbReference type="Gene3D" id="3.15.20.10">
    <property type="entry name" value="Bactericidal permeability-increasing protein, domain 2"/>
    <property type="match status" value="1"/>
</dbReference>
<dbReference type="SUPFAM" id="SSF55394">
    <property type="entry name" value="Bactericidal permeability-increasing protein, BPI"/>
    <property type="match status" value="1"/>
</dbReference>